<sequence length="421" mass="46106">MSVENRQKGIRELVVIGAGIVGVAVAEQLQYRGHKVTLIDRDPPGRGCSYGNAGHFATDVVLPLANIQTILSIPRLLMDSLGPLSIHWGYLYKLLPWLVRFAMAAWPGNVEKSCRHLRALNSRSIESYDRLLARIGLTELMTKRGALTVYERPESARKNQTTVDLLKEHGVEIQSLSAAGIRALEPALSAGVAGGLYFPRTAHTANPYRLVTGIAENFLQAGGAILREEVVRLESRSDSIHIHFSSGRIISSQRLIIATGAWSKPLARQLGYRVPLDTERGYHLMLPEAGCDLARPLVSFERSFVITPMEKGLRLAGTVELGGLQAEPNYARADILFEHARSLLPGIRHTGACRWMGFRPSLPDSLPVLGTAPDNPRVAFAFGHQHLGLTQAAISAELLADQIEGKAPEIDLSPFSINRFQ</sequence>
<dbReference type="EMBL" id="CP098023">
    <property type="protein sequence ID" value="WKD48138.1"/>
    <property type="molecule type" value="Genomic_DNA"/>
</dbReference>
<feature type="domain" description="FAD dependent oxidoreductase" evidence="2">
    <location>
        <begin position="13"/>
        <end position="401"/>
    </location>
</feature>
<dbReference type="PANTHER" id="PTHR13847">
    <property type="entry name" value="SARCOSINE DEHYDROGENASE-RELATED"/>
    <property type="match status" value="1"/>
</dbReference>
<reference evidence="3 4" key="1">
    <citation type="submission" date="2022-05" db="EMBL/GenBank/DDBJ databases">
        <title>Microbulbifer sp. nov., isolated from sponge.</title>
        <authorList>
            <person name="Gao L."/>
        </authorList>
    </citation>
    <scope>NUCLEOTIDE SEQUENCE [LARGE SCALE GENOMIC DNA]</scope>
    <source>
        <strain evidence="3 4">MI-G</strain>
    </source>
</reference>
<dbReference type="RefSeq" id="WP_301413759.1">
    <property type="nucleotide sequence ID" value="NZ_CP098023.1"/>
</dbReference>
<accession>A0ABY9E7P7</accession>
<dbReference type="InterPro" id="IPR036188">
    <property type="entry name" value="FAD/NAD-bd_sf"/>
</dbReference>
<keyword evidence="4" id="KW-1185">Reference proteome</keyword>
<evidence type="ECO:0000259" key="2">
    <source>
        <dbReference type="Pfam" id="PF01266"/>
    </source>
</evidence>
<gene>
    <name evidence="3" type="ORF">M8T91_09250</name>
</gene>
<evidence type="ECO:0000256" key="1">
    <source>
        <dbReference type="ARBA" id="ARBA00023002"/>
    </source>
</evidence>
<dbReference type="Gene3D" id="3.30.9.10">
    <property type="entry name" value="D-Amino Acid Oxidase, subunit A, domain 2"/>
    <property type="match status" value="1"/>
</dbReference>
<dbReference type="SUPFAM" id="SSF54373">
    <property type="entry name" value="FAD-linked reductases, C-terminal domain"/>
    <property type="match status" value="1"/>
</dbReference>
<dbReference type="Proteomes" id="UP001321520">
    <property type="component" value="Chromosome"/>
</dbReference>
<protein>
    <submittedName>
        <fullName evidence="3">FAD-binding oxidoreductase</fullName>
    </submittedName>
</protein>
<dbReference type="Gene3D" id="3.50.50.60">
    <property type="entry name" value="FAD/NAD(P)-binding domain"/>
    <property type="match status" value="2"/>
</dbReference>
<dbReference type="InterPro" id="IPR006076">
    <property type="entry name" value="FAD-dep_OxRdtase"/>
</dbReference>
<organism evidence="3 4">
    <name type="scientific">Microbulbifer spongiae</name>
    <dbReference type="NCBI Taxonomy" id="2944933"/>
    <lineage>
        <taxon>Bacteria</taxon>
        <taxon>Pseudomonadati</taxon>
        <taxon>Pseudomonadota</taxon>
        <taxon>Gammaproteobacteria</taxon>
        <taxon>Cellvibrionales</taxon>
        <taxon>Microbulbiferaceae</taxon>
        <taxon>Microbulbifer</taxon>
    </lineage>
</organism>
<evidence type="ECO:0000313" key="4">
    <source>
        <dbReference type="Proteomes" id="UP001321520"/>
    </source>
</evidence>
<evidence type="ECO:0000313" key="3">
    <source>
        <dbReference type="EMBL" id="WKD48138.1"/>
    </source>
</evidence>
<name>A0ABY9E7P7_9GAMM</name>
<dbReference type="Pfam" id="PF01266">
    <property type="entry name" value="DAO"/>
    <property type="match status" value="1"/>
</dbReference>
<dbReference type="PANTHER" id="PTHR13847:SF289">
    <property type="entry name" value="GLYCINE OXIDASE"/>
    <property type="match status" value="1"/>
</dbReference>
<proteinExistence type="predicted"/>
<dbReference type="SUPFAM" id="SSF51905">
    <property type="entry name" value="FAD/NAD(P)-binding domain"/>
    <property type="match status" value="1"/>
</dbReference>
<keyword evidence="1" id="KW-0560">Oxidoreductase</keyword>